<dbReference type="InterPro" id="IPR045569">
    <property type="entry name" value="Metalloprtase-TldD/E_C"/>
</dbReference>
<protein>
    <submittedName>
        <fullName evidence="2">Peptidase</fullName>
    </submittedName>
</protein>
<dbReference type="InterPro" id="IPR036059">
    <property type="entry name" value="TldD/PmbA_sf"/>
</dbReference>
<feature type="domain" description="Metalloprotease TldD/E C-terminal" evidence="1">
    <location>
        <begin position="221"/>
        <end position="438"/>
    </location>
</feature>
<gene>
    <name evidence="2" type="ORF">ACAM_0071</name>
</gene>
<dbReference type="GO" id="GO:0008237">
    <property type="term" value="F:metallopeptidase activity"/>
    <property type="evidence" value="ECO:0007669"/>
    <property type="project" value="InterPro"/>
</dbReference>
<dbReference type="KEGG" id="acj:ACAM_0071"/>
<dbReference type="AlphaFoldDB" id="U3TBX1"/>
<accession>U3TBX1</accession>
<dbReference type="RefSeq" id="WP_022540821.1">
    <property type="nucleotide sequence ID" value="NC_022521.1"/>
</dbReference>
<organism evidence="2 3">
    <name type="scientific">Aeropyrum camini SY1 = JCM 12091</name>
    <dbReference type="NCBI Taxonomy" id="1198449"/>
    <lineage>
        <taxon>Archaea</taxon>
        <taxon>Thermoproteota</taxon>
        <taxon>Thermoprotei</taxon>
        <taxon>Desulfurococcales</taxon>
        <taxon>Desulfurococcaceae</taxon>
        <taxon>Aeropyrum</taxon>
    </lineage>
</organism>
<name>U3TBX1_9CREN</name>
<keyword evidence="3" id="KW-1185">Reference proteome</keyword>
<dbReference type="EMBL" id="AP012489">
    <property type="protein sequence ID" value="BAN89540.1"/>
    <property type="molecule type" value="Genomic_DNA"/>
</dbReference>
<dbReference type="PANTHER" id="PTHR43666:SF1">
    <property type="entry name" value="CONSERVED PROTEIN"/>
    <property type="match status" value="1"/>
</dbReference>
<dbReference type="OrthoDB" id="84520at2157"/>
<dbReference type="GeneID" id="17109636"/>
<evidence type="ECO:0000313" key="2">
    <source>
        <dbReference type="EMBL" id="BAN89540.1"/>
    </source>
</evidence>
<dbReference type="eggNOG" id="arCOG00322">
    <property type="taxonomic scope" value="Archaea"/>
</dbReference>
<proteinExistence type="predicted"/>
<evidence type="ECO:0000313" key="3">
    <source>
        <dbReference type="Proteomes" id="UP000016887"/>
    </source>
</evidence>
<dbReference type="Proteomes" id="UP000016887">
    <property type="component" value="Chromosome"/>
</dbReference>
<reference evidence="2 3" key="1">
    <citation type="journal article" date="2013" name="Appl. Environ. Microbiol.">
        <title>Variation of the Virus-Related Elements within Syntenic Genomes of the Hyperthermophilic Archaeon Aeropyrum.</title>
        <authorList>
            <person name="Daifuku T."/>
            <person name="Yoshida T."/>
            <person name="Kitamura T."/>
            <person name="Kawaichi S."/>
            <person name="Inoue T."/>
            <person name="Nomura K."/>
            <person name="Yoshida Y."/>
            <person name="Kuno S."/>
            <person name="Sako Y."/>
        </authorList>
    </citation>
    <scope>NUCLEOTIDE SEQUENCE [LARGE SCALE GENOMIC DNA]</scope>
    <source>
        <strain evidence="2 3">SY1</strain>
    </source>
</reference>
<dbReference type="Pfam" id="PF19289">
    <property type="entry name" value="PmbA_TldD_3rd"/>
    <property type="match status" value="1"/>
</dbReference>
<sequence>MSSRDLRDKDYLLEGARAVLEALPGDAEKAVKIVGSKSIMVKTARGSLSVAQGFEDLSLEVYLAREGKIAVASFNTPRLEDAARIAASIVDKLEKSPLYAPLPEPSGRSSEAVDSRIATIVDEGDTSILTSLLDPERWGDISGMAELTVSTTVLTTSSGAELTLEKSNFNGYTRIFKKEFRSGQWSWVSTYFDEKLAEESIATAQMLAEECSRLPGETPEPGSYRLLLSPMVGGNLLEIVASSLLAGSVLLGFSMFTQNKPGDKIASDALTLSSTPLDITLPGYSTFDDEGVSTKDVAAIEKGIIKTFLHNTKTARLMGAETTGNAGWILPKLFNLRVEPGDVKNEEIYEALGDGLYLTNNWYTRLQNYLEGQFSTVLRDAVVRVRNGRPVSCTPGYKLRLAGSLKDLIVGIESLGSKIHNIMWWEVNRPFKLPHIIVGLNPNVEIRRS</sequence>
<dbReference type="STRING" id="1198449.ACAM_0071"/>
<dbReference type="GO" id="GO:0006508">
    <property type="term" value="P:proteolysis"/>
    <property type="evidence" value="ECO:0007669"/>
    <property type="project" value="InterPro"/>
</dbReference>
<dbReference type="PANTHER" id="PTHR43666">
    <property type="entry name" value="TLDD PROTEIN"/>
    <property type="match status" value="1"/>
</dbReference>
<evidence type="ECO:0000259" key="1">
    <source>
        <dbReference type="Pfam" id="PF19289"/>
    </source>
</evidence>
<dbReference type="SUPFAM" id="SSF111283">
    <property type="entry name" value="Putative modulator of DNA gyrase, PmbA/TldD"/>
    <property type="match status" value="1"/>
</dbReference>